<dbReference type="GO" id="GO:0006450">
    <property type="term" value="P:regulation of translational fidelity"/>
    <property type="evidence" value="ECO:0007669"/>
    <property type="project" value="InterPro"/>
</dbReference>
<dbReference type="Pfam" id="PF02686">
    <property type="entry name" value="GatC"/>
    <property type="match status" value="1"/>
</dbReference>
<comment type="caution">
    <text evidence="7">The sequence shown here is derived from an EMBL/GenBank/DDBJ whole genome shotgun (WGS) entry which is preliminary data.</text>
</comment>
<dbReference type="Gene3D" id="1.10.20.60">
    <property type="entry name" value="Glu-tRNAGln amidotransferase C subunit, N-terminal domain"/>
    <property type="match status" value="1"/>
</dbReference>
<comment type="similarity">
    <text evidence="1 6">Belongs to the GatC family.</text>
</comment>
<keyword evidence="8" id="KW-1185">Reference proteome</keyword>
<comment type="subunit">
    <text evidence="2 6">Heterotrimer of A, B and C subunits.</text>
</comment>
<accession>A0A1V4SFY9</accession>
<dbReference type="Proteomes" id="UP000191554">
    <property type="component" value="Unassembled WGS sequence"/>
</dbReference>
<evidence type="ECO:0000256" key="6">
    <source>
        <dbReference type="HAMAP-Rule" id="MF_00122"/>
    </source>
</evidence>
<dbReference type="OrthoDB" id="9813938at2"/>
<dbReference type="GO" id="GO:0006412">
    <property type="term" value="P:translation"/>
    <property type="evidence" value="ECO:0007669"/>
    <property type="project" value="UniProtKB-UniRule"/>
</dbReference>
<evidence type="ECO:0000256" key="5">
    <source>
        <dbReference type="ARBA" id="ARBA00047913"/>
    </source>
</evidence>
<protein>
    <recommendedName>
        <fullName evidence="6">Aspartyl/glutamyl-tRNA(Asn/Gln) amidotransferase subunit C</fullName>
        <shortName evidence="6">Asp/Glu-ADT subunit C</shortName>
        <ecNumber evidence="6">6.3.5.-</ecNumber>
    </recommendedName>
</protein>
<dbReference type="RefSeq" id="WP_080066420.1">
    <property type="nucleotide sequence ID" value="NZ_MZGX01000033.1"/>
</dbReference>
<evidence type="ECO:0000256" key="1">
    <source>
        <dbReference type="ARBA" id="ARBA00010757"/>
    </source>
</evidence>
<dbReference type="GO" id="GO:0005524">
    <property type="term" value="F:ATP binding"/>
    <property type="evidence" value="ECO:0007669"/>
    <property type="project" value="UniProtKB-KW"/>
</dbReference>
<gene>
    <name evidence="6 7" type="primary">gatC</name>
    <name evidence="7" type="ORF">CLHUN_39580</name>
</gene>
<keyword evidence="6 7" id="KW-0436">Ligase</keyword>
<sequence length="95" mass="10500">MAEANDYIKYIAGLAKLSLEDSEMQSLAADMTGIIGLMDTLRDLDTDSISATEHISKITNNMREDNPGTPFETEKIISNSKHGMENCFSIPKMID</sequence>
<keyword evidence="6" id="KW-0547">Nucleotide-binding</keyword>
<comment type="catalytic activity">
    <reaction evidence="4 6">
        <text>L-aspartyl-tRNA(Asn) + L-glutamine + ATP + H2O = L-asparaginyl-tRNA(Asn) + L-glutamate + ADP + phosphate + 2 H(+)</text>
        <dbReference type="Rhea" id="RHEA:14513"/>
        <dbReference type="Rhea" id="RHEA-COMP:9674"/>
        <dbReference type="Rhea" id="RHEA-COMP:9677"/>
        <dbReference type="ChEBI" id="CHEBI:15377"/>
        <dbReference type="ChEBI" id="CHEBI:15378"/>
        <dbReference type="ChEBI" id="CHEBI:29985"/>
        <dbReference type="ChEBI" id="CHEBI:30616"/>
        <dbReference type="ChEBI" id="CHEBI:43474"/>
        <dbReference type="ChEBI" id="CHEBI:58359"/>
        <dbReference type="ChEBI" id="CHEBI:78515"/>
        <dbReference type="ChEBI" id="CHEBI:78516"/>
        <dbReference type="ChEBI" id="CHEBI:456216"/>
    </reaction>
</comment>
<reference evidence="7 8" key="1">
    <citation type="submission" date="2017-03" db="EMBL/GenBank/DDBJ databases">
        <title>Genome sequence of Clostridium hungatei DSM 14427.</title>
        <authorList>
            <person name="Poehlein A."/>
            <person name="Daniel R."/>
        </authorList>
    </citation>
    <scope>NUCLEOTIDE SEQUENCE [LARGE SCALE GENOMIC DNA]</scope>
    <source>
        <strain evidence="7 8">DSM 14427</strain>
    </source>
</reference>
<evidence type="ECO:0000256" key="4">
    <source>
        <dbReference type="ARBA" id="ARBA00047380"/>
    </source>
</evidence>
<keyword evidence="7" id="KW-0808">Transferase</keyword>
<dbReference type="InterPro" id="IPR003837">
    <property type="entry name" value="GatC"/>
</dbReference>
<dbReference type="EC" id="6.3.5.-" evidence="6"/>
<dbReference type="STRING" id="48256.CLHUN_39580"/>
<evidence type="ECO:0000313" key="7">
    <source>
        <dbReference type="EMBL" id="OPX42171.1"/>
    </source>
</evidence>
<comment type="function">
    <text evidence="3 6">Allows the formation of correctly charged Asn-tRNA(Asn) or Gln-tRNA(Gln) through the transamidation of misacylated Asp-tRNA(Asn) or Glu-tRNA(Gln) in organisms which lack either or both of asparaginyl-tRNA or glutaminyl-tRNA synthetases. The reaction takes place in the presence of glutamine and ATP through an activated phospho-Asp-tRNA(Asn) or phospho-Glu-tRNA(Gln).</text>
</comment>
<dbReference type="NCBIfam" id="TIGR00135">
    <property type="entry name" value="gatC"/>
    <property type="match status" value="1"/>
</dbReference>
<evidence type="ECO:0000313" key="8">
    <source>
        <dbReference type="Proteomes" id="UP000191554"/>
    </source>
</evidence>
<proteinExistence type="inferred from homology"/>
<name>A0A1V4SFY9_RUMHU</name>
<dbReference type="GO" id="GO:0050567">
    <property type="term" value="F:glutaminyl-tRNA synthase (glutamine-hydrolyzing) activity"/>
    <property type="evidence" value="ECO:0007669"/>
    <property type="project" value="UniProtKB-UniRule"/>
</dbReference>
<dbReference type="AlphaFoldDB" id="A0A1V4SFY9"/>
<dbReference type="SUPFAM" id="SSF141000">
    <property type="entry name" value="Glu-tRNAGln amidotransferase C subunit"/>
    <property type="match status" value="1"/>
</dbReference>
<keyword evidence="6" id="KW-0067">ATP-binding</keyword>
<dbReference type="EMBL" id="MZGX01000033">
    <property type="protein sequence ID" value="OPX42171.1"/>
    <property type="molecule type" value="Genomic_DNA"/>
</dbReference>
<dbReference type="InterPro" id="IPR036113">
    <property type="entry name" value="Asp/Glu-ADT_sf_sub_c"/>
</dbReference>
<dbReference type="HAMAP" id="MF_00122">
    <property type="entry name" value="GatC"/>
    <property type="match status" value="1"/>
</dbReference>
<dbReference type="GO" id="GO:0016740">
    <property type="term" value="F:transferase activity"/>
    <property type="evidence" value="ECO:0007669"/>
    <property type="project" value="UniProtKB-KW"/>
</dbReference>
<organism evidence="7 8">
    <name type="scientific">Ruminiclostridium hungatei</name>
    <name type="common">Clostridium hungatei</name>
    <dbReference type="NCBI Taxonomy" id="48256"/>
    <lineage>
        <taxon>Bacteria</taxon>
        <taxon>Bacillati</taxon>
        <taxon>Bacillota</taxon>
        <taxon>Clostridia</taxon>
        <taxon>Eubacteriales</taxon>
        <taxon>Oscillospiraceae</taxon>
        <taxon>Ruminiclostridium</taxon>
    </lineage>
</organism>
<dbReference type="GO" id="GO:0050566">
    <property type="term" value="F:asparaginyl-tRNA synthase (glutamine-hydrolyzing) activity"/>
    <property type="evidence" value="ECO:0007669"/>
    <property type="project" value="RHEA"/>
</dbReference>
<comment type="catalytic activity">
    <reaction evidence="5 6">
        <text>L-glutamyl-tRNA(Gln) + L-glutamine + ATP + H2O = L-glutaminyl-tRNA(Gln) + L-glutamate + ADP + phosphate + H(+)</text>
        <dbReference type="Rhea" id="RHEA:17521"/>
        <dbReference type="Rhea" id="RHEA-COMP:9681"/>
        <dbReference type="Rhea" id="RHEA-COMP:9684"/>
        <dbReference type="ChEBI" id="CHEBI:15377"/>
        <dbReference type="ChEBI" id="CHEBI:15378"/>
        <dbReference type="ChEBI" id="CHEBI:29985"/>
        <dbReference type="ChEBI" id="CHEBI:30616"/>
        <dbReference type="ChEBI" id="CHEBI:43474"/>
        <dbReference type="ChEBI" id="CHEBI:58359"/>
        <dbReference type="ChEBI" id="CHEBI:78520"/>
        <dbReference type="ChEBI" id="CHEBI:78521"/>
        <dbReference type="ChEBI" id="CHEBI:456216"/>
    </reaction>
</comment>
<evidence type="ECO:0000256" key="2">
    <source>
        <dbReference type="ARBA" id="ARBA00011123"/>
    </source>
</evidence>
<keyword evidence="6" id="KW-0648">Protein biosynthesis</keyword>
<evidence type="ECO:0000256" key="3">
    <source>
        <dbReference type="ARBA" id="ARBA00024799"/>
    </source>
</evidence>